<evidence type="ECO:0000259" key="8">
    <source>
        <dbReference type="Pfam" id="PF17676"/>
    </source>
</evidence>
<keyword evidence="2 9" id="KW-0121">Carboxypeptidase</keyword>
<evidence type="ECO:0000256" key="4">
    <source>
        <dbReference type="ARBA" id="ARBA00022801"/>
    </source>
</evidence>
<dbReference type="Pfam" id="PF17676">
    <property type="entry name" value="Peptidase_S66C"/>
    <property type="match status" value="1"/>
</dbReference>
<dbReference type="InterPro" id="IPR027478">
    <property type="entry name" value="LdcA_N"/>
</dbReference>
<dbReference type="Pfam" id="PF02016">
    <property type="entry name" value="Peptidase_S66"/>
    <property type="match status" value="1"/>
</dbReference>
<keyword evidence="5" id="KW-0720">Serine protease</keyword>
<dbReference type="PANTHER" id="PTHR30237:SF2">
    <property type="entry name" value="MUREIN TETRAPEPTIDE CARBOXYPEPTIDASE"/>
    <property type="match status" value="1"/>
</dbReference>
<evidence type="ECO:0000259" key="7">
    <source>
        <dbReference type="Pfam" id="PF02016"/>
    </source>
</evidence>
<evidence type="ECO:0000256" key="6">
    <source>
        <dbReference type="PIRSR" id="PIRSR028757-1"/>
    </source>
</evidence>
<dbReference type="InterPro" id="IPR003507">
    <property type="entry name" value="S66_fam"/>
</dbReference>
<feature type="domain" description="LD-carboxypeptidase N-terminal" evidence="7">
    <location>
        <begin position="13"/>
        <end position="128"/>
    </location>
</feature>
<dbReference type="AlphaFoldDB" id="A0A1G7GWE2"/>
<gene>
    <name evidence="9" type="ORF">SAMN04488121_101187</name>
</gene>
<feature type="active site" description="Charge relay system" evidence="6">
    <location>
        <position position="204"/>
    </location>
</feature>
<feature type="domain" description="LD-carboxypeptidase C-terminal" evidence="8">
    <location>
        <begin position="173"/>
        <end position="289"/>
    </location>
</feature>
<dbReference type="EMBL" id="FNBN01000001">
    <property type="protein sequence ID" value="SDE92394.1"/>
    <property type="molecule type" value="Genomic_DNA"/>
</dbReference>
<dbReference type="PIRSF" id="PIRSF028757">
    <property type="entry name" value="LD-carboxypeptidase"/>
    <property type="match status" value="1"/>
</dbReference>
<organism evidence="9 10">
    <name type="scientific">Chitinophaga filiformis</name>
    <name type="common">Myxococcus filiformis</name>
    <name type="synonym">Flexibacter filiformis</name>
    <dbReference type="NCBI Taxonomy" id="104663"/>
    <lineage>
        <taxon>Bacteria</taxon>
        <taxon>Pseudomonadati</taxon>
        <taxon>Bacteroidota</taxon>
        <taxon>Chitinophagia</taxon>
        <taxon>Chitinophagales</taxon>
        <taxon>Chitinophagaceae</taxon>
        <taxon>Chitinophaga</taxon>
    </lineage>
</organism>
<sequence>MRIPPYLKKGDLIGITCSSSKMDQQAAEYAAGVISSWGYQVHLGITVGTSFHNFSAPDELRLEELQDMLDDPDIKAIIFGRGGYGLVCILDDLDFKKFRKHPKWICGYSDITVLHTHIHHQYGIPTIHSMMCSGIRPDTAENEYVDSLRLALKGTPYRYTSAPHDLNRTGKATGQLIGGNLSLLANLSGTDSQPNTKGKILFLEDISEYRYNIDRMMYNLKRAGWLEDLAGLVVGSFTDSKETETPFGQTEYEIIRNIVQDYDYPVCFGFPVGHTNENYALKIGLTHELHVTARQGRLLQREI</sequence>
<dbReference type="GO" id="GO:0008236">
    <property type="term" value="F:serine-type peptidase activity"/>
    <property type="evidence" value="ECO:0007669"/>
    <property type="project" value="UniProtKB-KW"/>
</dbReference>
<dbReference type="InterPro" id="IPR040449">
    <property type="entry name" value="Peptidase_S66_N"/>
</dbReference>
<feature type="active site" description="Nucleophile" evidence="6">
    <location>
        <position position="109"/>
    </location>
</feature>
<keyword evidence="3" id="KW-0645">Protease</keyword>
<dbReference type="Gene3D" id="3.50.30.60">
    <property type="entry name" value="LD-carboxypeptidase A C-terminal domain-like"/>
    <property type="match status" value="1"/>
</dbReference>
<evidence type="ECO:0000313" key="9">
    <source>
        <dbReference type="EMBL" id="SDE92394.1"/>
    </source>
</evidence>
<evidence type="ECO:0000313" key="10">
    <source>
        <dbReference type="Proteomes" id="UP000199045"/>
    </source>
</evidence>
<dbReference type="PANTHER" id="PTHR30237">
    <property type="entry name" value="MURAMOYLTETRAPEPTIDE CARBOXYPEPTIDASE"/>
    <property type="match status" value="1"/>
</dbReference>
<keyword evidence="4" id="KW-0378">Hydrolase</keyword>
<name>A0A1G7GWE2_CHIFI</name>
<dbReference type="OrthoDB" id="9807329at2"/>
<dbReference type="GO" id="GO:0006508">
    <property type="term" value="P:proteolysis"/>
    <property type="evidence" value="ECO:0007669"/>
    <property type="project" value="UniProtKB-KW"/>
</dbReference>
<dbReference type="InterPro" id="IPR027461">
    <property type="entry name" value="Carboxypeptidase_A_C_sf"/>
</dbReference>
<evidence type="ECO:0000256" key="2">
    <source>
        <dbReference type="ARBA" id="ARBA00022645"/>
    </source>
</evidence>
<dbReference type="RefSeq" id="WP_089828361.1">
    <property type="nucleotide sequence ID" value="NZ_FNBN01000001.1"/>
</dbReference>
<evidence type="ECO:0000256" key="1">
    <source>
        <dbReference type="ARBA" id="ARBA00010233"/>
    </source>
</evidence>
<protein>
    <submittedName>
        <fullName evidence="9">Muramoyltetrapeptide carboxypeptidase</fullName>
    </submittedName>
</protein>
<evidence type="ECO:0000256" key="3">
    <source>
        <dbReference type="ARBA" id="ARBA00022670"/>
    </source>
</evidence>
<dbReference type="SUPFAM" id="SSF52317">
    <property type="entry name" value="Class I glutamine amidotransferase-like"/>
    <property type="match status" value="1"/>
</dbReference>
<dbReference type="Gene3D" id="3.40.50.10740">
    <property type="entry name" value="Class I glutamine amidotransferase-like"/>
    <property type="match status" value="1"/>
</dbReference>
<dbReference type="SUPFAM" id="SSF141986">
    <property type="entry name" value="LD-carboxypeptidase A C-terminal domain-like"/>
    <property type="match status" value="1"/>
</dbReference>
<dbReference type="GO" id="GO:0004180">
    <property type="term" value="F:carboxypeptidase activity"/>
    <property type="evidence" value="ECO:0007669"/>
    <property type="project" value="UniProtKB-KW"/>
</dbReference>
<dbReference type="InterPro" id="IPR029062">
    <property type="entry name" value="Class_I_gatase-like"/>
</dbReference>
<dbReference type="Proteomes" id="UP000199045">
    <property type="component" value="Unassembled WGS sequence"/>
</dbReference>
<dbReference type="InterPro" id="IPR040921">
    <property type="entry name" value="Peptidase_S66C"/>
</dbReference>
<evidence type="ECO:0000256" key="5">
    <source>
        <dbReference type="ARBA" id="ARBA00022825"/>
    </source>
</evidence>
<feature type="active site" description="Charge relay system" evidence="6">
    <location>
        <position position="274"/>
    </location>
</feature>
<dbReference type="STRING" id="104663.SAMN04488121_101187"/>
<reference evidence="9 10" key="1">
    <citation type="submission" date="2016-10" db="EMBL/GenBank/DDBJ databases">
        <authorList>
            <person name="de Groot N.N."/>
        </authorList>
    </citation>
    <scope>NUCLEOTIDE SEQUENCE [LARGE SCALE GENOMIC DNA]</scope>
    <source>
        <strain evidence="9 10">DSM 527</strain>
    </source>
</reference>
<comment type="similarity">
    <text evidence="1">Belongs to the peptidase S66 family.</text>
</comment>
<dbReference type="CDD" id="cd07025">
    <property type="entry name" value="Peptidase_S66"/>
    <property type="match status" value="1"/>
</dbReference>
<accession>A0A1G7GWE2</accession>
<proteinExistence type="inferred from homology"/>